<accession>A0A939HA45</accession>
<dbReference type="InterPro" id="IPR022641">
    <property type="entry name" value="CheR_N"/>
</dbReference>
<name>A0A939HA45_9CLOT</name>
<dbReference type="PANTHER" id="PTHR24422">
    <property type="entry name" value="CHEMOTAXIS PROTEIN METHYLTRANSFERASE"/>
    <property type="match status" value="1"/>
</dbReference>
<evidence type="ECO:0000256" key="4">
    <source>
        <dbReference type="ARBA" id="ARBA00022679"/>
    </source>
</evidence>
<keyword evidence="5" id="KW-0949">S-adenosyl-L-methionine</keyword>
<sequence>MELDFDFFKHWVKEKLKMDLSAYKEKQLHRRITTVMNSSGCRDLREYAALIEKDSHVRKIFLDYITINVTEFYRNKEIFDEFEEVIQKVLVPRFQNLKVWSAACSIGAEPYSIAMIMEKNRIRNARILATDIDDTILLRAKEGKYKESELKNVAPSELSHYFKQSGNEYQILDTIKSRVQFKKHDLLLDRYEKNFHAVICRNVTIYFKNEAKNEVYRKINESLEKGGIFFTGATEAIYNPASFGFRKLSTFLYEKV</sequence>
<dbReference type="InterPro" id="IPR022642">
    <property type="entry name" value="CheR_C"/>
</dbReference>
<dbReference type="PRINTS" id="PR00996">
    <property type="entry name" value="CHERMTFRASE"/>
</dbReference>
<dbReference type="SUPFAM" id="SSF47757">
    <property type="entry name" value="Chemotaxis receptor methyltransferase CheR, N-terminal domain"/>
    <property type="match status" value="1"/>
</dbReference>
<dbReference type="SUPFAM" id="SSF53335">
    <property type="entry name" value="S-adenosyl-L-methionine-dependent methyltransferases"/>
    <property type="match status" value="1"/>
</dbReference>
<dbReference type="Gene3D" id="1.10.155.10">
    <property type="entry name" value="Chemotaxis receptor methyltransferase CheR, N-terminal domain"/>
    <property type="match status" value="1"/>
</dbReference>
<dbReference type="Proteomes" id="UP000664218">
    <property type="component" value="Unassembled WGS sequence"/>
</dbReference>
<evidence type="ECO:0000259" key="6">
    <source>
        <dbReference type="PROSITE" id="PS50123"/>
    </source>
</evidence>
<comment type="catalytic activity">
    <reaction evidence="1">
        <text>L-glutamyl-[protein] + S-adenosyl-L-methionine = [protein]-L-glutamate 5-O-methyl ester + S-adenosyl-L-homocysteine</text>
        <dbReference type="Rhea" id="RHEA:24452"/>
        <dbReference type="Rhea" id="RHEA-COMP:10208"/>
        <dbReference type="Rhea" id="RHEA-COMP:10311"/>
        <dbReference type="ChEBI" id="CHEBI:29973"/>
        <dbReference type="ChEBI" id="CHEBI:57856"/>
        <dbReference type="ChEBI" id="CHEBI:59789"/>
        <dbReference type="ChEBI" id="CHEBI:82795"/>
        <dbReference type="EC" id="2.1.1.80"/>
    </reaction>
</comment>
<dbReference type="Pfam" id="PF01739">
    <property type="entry name" value="CheR"/>
    <property type="match status" value="1"/>
</dbReference>
<protein>
    <recommendedName>
        <fullName evidence="2">protein-glutamate O-methyltransferase</fullName>
        <ecNumber evidence="2">2.1.1.80</ecNumber>
    </recommendedName>
</protein>
<keyword evidence="8" id="KW-1185">Reference proteome</keyword>
<dbReference type="InterPro" id="IPR000780">
    <property type="entry name" value="CheR_MeTrfase"/>
</dbReference>
<dbReference type="AlphaFoldDB" id="A0A939HA45"/>
<dbReference type="PROSITE" id="PS50123">
    <property type="entry name" value="CHER"/>
    <property type="match status" value="1"/>
</dbReference>
<dbReference type="InterPro" id="IPR036804">
    <property type="entry name" value="CheR_N_sf"/>
</dbReference>
<dbReference type="EC" id="2.1.1.80" evidence="2"/>
<dbReference type="GO" id="GO:0032259">
    <property type="term" value="P:methylation"/>
    <property type="evidence" value="ECO:0007669"/>
    <property type="project" value="UniProtKB-KW"/>
</dbReference>
<dbReference type="RefSeq" id="WP_207599863.1">
    <property type="nucleotide sequence ID" value="NZ_JAFNJU010000007.1"/>
</dbReference>
<dbReference type="GO" id="GO:0008983">
    <property type="term" value="F:protein-glutamate O-methyltransferase activity"/>
    <property type="evidence" value="ECO:0007669"/>
    <property type="project" value="UniProtKB-EC"/>
</dbReference>
<feature type="domain" description="CheR-type methyltransferase" evidence="6">
    <location>
        <begin position="1"/>
        <end position="256"/>
    </location>
</feature>
<dbReference type="InterPro" id="IPR050903">
    <property type="entry name" value="Bact_Chemotaxis_MeTrfase"/>
</dbReference>
<evidence type="ECO:0000313" key="8">
    <source>
        <dbReference type="Proteomes" id="UP000664218"/>
    </source>
</evidence>
<evidence type="ECO:0000256" key="3">
    <source>
        <dbReference type="ARBA" id="ARBA00022603"/>
    </source>
</evidence>
<evidence type="ECO:0000313" key="7">
    <source>
        <dbReference type="EMBL" id="MBO1265339.1"/>
    </source>
</evidence>
<comment type="caution">
    <text evidence="7">The sequence shown here is derived from an EMBL/GenBank/DDBJ whole genome shotgun (WGS) entry which is preliminary data.</text>
</comment>
<evidence type="ECO:0000256" key="2">
    <source>
        <dbReference type="ARBA" id="ARBA00012534"/>
    </source>
</evidence>
<dbReference type="EMBL" id="JAFNJU010000007">
    <property type="protein sequence ID" value="MBO1265339.1"/>
    <property type="molecule type" value="Genomic_DNA"/>
</dbReference>
<keyword evidence="4" id="KW-0808">Transferase</keyword>
<proteinExistence type="predicted"/>
<evidence type="ECO:0000256" key="5">
    <source>
        <dbReference type="ARBA" id="ARBA00022691"/>
    </source>
</evidence>
<reference evidence="7" key="1">
    <citation type="submission" date="2021-03" db="EMBL/GenBank/DDBJ databases">
        <title>Proteiniclasticum marinus sp. nov., isolated from tidal flat sediment.</title>
        <authorList>
            <person name="Namirimu T."/>
            <person name="Yang J.-A."/>
            <person name="Yang S.-H."/>
            <person name="Kim Y.-J."/>
            <person name="Kwon K.K."/>
        </authorList>
    </citation>
    <scope>NUCLEOTIDE SEQUENCE</scope>
    <source>
        <strain evidence="7">SCR006</strain>
    </source>
</reference>
<dbReference type="SMART" id="SM00138">
    <property type="entry name" value="MeTrc"/>
    <property type="match status" value="1"/>
</dbReference>
<keyword evidence="3" id="KW-0489">Methyltransferase</keyword>
<dbReference type="PANTHER" id="PTHR24422:SF19">
    <property type="entry name" value="CHEMOTAXIS PROTEIN METHYLTRANSFERASE"/>
    <property type="match status" value="1"/>
</dbReference>
<dbReference type="InterPro" id="IPR029063">
    <property type="entry name" value="SAM-dependent_MTases_sf"/>
</dbReference>
<gene>
    <name evidence="7" type="ORF">J3A84_09885</name>
</gene>
<dbReference type="Pfam" id="PF03705">
    <property type="entry name" value="CheR_N"/>
    <property type="match status" value="1"/>
</dbReference>
<dbReference type="Gene3D" id="3.40.50.150">
    <property type="entry name" value="Vaccinia Virus protein VP39"/>
    <property type="match status" value="1"/>
</dbReference>
<organism evidence="7 8">
    <name type="scientific">Proteiniclasticum aestuarii</name>
    <dbReference type="NCBI Taxonomy" id="2817862"/>
    <lineage>
        <taxon>Bacteria</taxon>
        <taxon>Bacillati</taxon>
        <taxon>Bacillota</taxon>
        <taxon>Clostridia</taxon>
        <taxon>Eubacteriales</taxon>
        <taxon>Clostridiaceae</taxon>
        <taxon>Proteiniclasticum</taxon>
    </lineage>
</organism>
<evidence type="ECO:0000256" key="1">
    <source>
        <dbReference type="ARBA" id="ARBA00001541"/>
    </source>
</evidence>